<evidence type="ECO:0000256" key="2">
    <source>
        <dbReference type="ARBA" id="ARBA00004819"/>
    </source>
</evidence>
<dbReference type="NCBIfam" id="TIGR00713">
    <property type="entry name" value="hemL"/>
    <property type="match status" value="1"/>
</dbReference>
<organism evidence="8 9">
    <name type="scientific">Candidatus Lambdaproteobacteria bacterium RIFOXYD2_FULL_56_26</name>
    <dbReference type="NCBI Taxonomy" id="1817773"/>
    <lineage>
        <taxon>Bacteria</taxon>
        <taxon>Pseudomonadati</taxon>
        <taxon>Pseudomonadota</taxon>
        <taxon>Candidatus Lambdaproteobacteria</taxon>
    </lineage>
</organism>
<evidence type="ECO:0000256" key="3">
    <source>
        <dbReference type="ARBA" id="ARBA00008981"/>
    </source>
</evidence>
<dbReference type="GO" id="GO:0030170">
    <property type="term" value="F:pyridoxal phosphate binding"/>
    <property type="evidence" value="ECO:0007669"/>
    <property type="project" value="InterPro"/>
</dbReference>
<dbReference type="GO" id="GO:0042286">
    <property type="term" value="F:glutamate-1-semialdehyde 2,1-aminomutase activity"/>
    <property type="evidence" value="ECO:0007669"/>
    <property type="project" value="UniProtKB-UniRule"/>
</dbReference>
<evidence type="ECO:0000256" key="7">
    <source>
        <dbReference type="HAMAP-Rule" id="MF_00375"/>
    </source>
</evidence>
<comment type="subunit">
    <text evidence="7">Homodimer.</text>
</comment>
<dbReference type="PANTHER" id="PTHR43713">
    <property type="entry name" value="GLUTAMATE-1-SEMIALDEHYDE 2,1-AMINOMUTASE"/>
    <property type="match status" value="1"/>
</dbReference>
<keyword evidence="7" id="KW-0963">Cytoplasm</keyword>
<dbReference type="PANTHER" id="PTHR43713:SF3">
    <property type="entry name" value="GLUTAMATE-1-SEMIALDEHYDE 2,1-AMINOMUTASE 1, CHLOROPLASTIC-RELATED"/>
    <property type="match status" value="1"/>
</dbReference>
<comment type="similarity">
    <text evidence="3 7">Belongs to the class-III pyridoxal-phosphate-dependent aminotransferase family. HemL subfamily.</text>
</comment>
<dbReference type="EC" id="5.4.3.8" evidence="7"/>
<keyword evidence="6 7" id="KW-0627">Porphyrin biosynthesis</keyword>
<evidence type="ECO:0000256" key="6">
    <source>
        <dbReference type="ARBA" id="ARBA00023244"/>
    </source>
</evidence>
<name>A0A1F6GNN3_9PROT</name>
<dbReference type="SUPFAM" id="SSF53383">
    <property type="entry name" value="PLP-dependent transferases"/>
    <property type="match status" value="1"/>
</dbReference>
<dbReference type="GO" id="GO:0005737">
    <property type="term" value="C:cytoplasm"/>
    <property type="evidence" value="ECO:0007669"/>
    <property type="project" value="UniProtKB-SubCell"/>
</dbReference>
<dbReference type="HAMAP" id="MF_00375">
    <property type="entry name" value="HemL_aminotrans_3"/>
    <property type="match status" value="1"/>
</dbReference>
<reference evidence="8 9" key="1">
    <citation type="journal article" date="2016" name="Nat. Commun.">
        <title>Thousands of microbial genomes shed light on interconnected biogeochemical processes in an aquifer system.</title>
        <authorList>
            <person name="Anantharaman K."/>
            <person name="Brown C.T."/>
            <person name="Hug L.A."/>
            <person name="Sharon I."/>
            <person name="Castelle C.J."/>
            <person name="Probst A.J."/>
            <person name="Thomas B.C."/>
            <person name="Singh A."/>
            <person name="Wilkins M.J."/>
            <person name="Karaoz U."/>
            <person name="Brodie E.L."/>
            <person name="Williams K.H."/>
            <person name="Hubbard S.S."/>
            <person name="Banfield J.F."/>
        </authorList>
    </citation>
    <scope>NUCLEOTIDE SEQUENCE [LARGE SCALE GENOMIC DNA]</scope>
</reference>
<dbReference type="CDD" id="cd00610">
    <property type="entry name" value="OAT_like"/>
    <property type="match status" value="1"/>
</dbReference>
<dbReference type="Proteomes" id="UP000177583">
    <property type="component" value="Unassembled WGS sequence"/>
</dbReference>
<proteinExistence type="inferred from homology"/>
<dbReference type="NCBIfam" id="NF000818">
    <property type="entry name" value="PRK00062.1"/>
    <property type="match status" value="1"/>
</dbReference>
<gene>
    <name evidence="7" type="primary">hemL</name>
    <name evidence="8" type="ORF">A2557_06200</name>
</gene>
<comment type="catalytic activity">
    <reaction evidence="7">
        <text>(S)-4-amino-5-oxopentanoate = 5-aminolevulinate</text>
        <dbReference type="Rhea" id="RHEA:14265"/>
        <dbReference type="ChEBI" id="CHEBI:57501"/>
        <dbReference type="ChEBI" id="CHEBI:356416"/>
        <dbReference type="EC" id="5.4.3.8"/>
    </reaction>
</comment>
<dbReference type="InterPro" id="IPR005814">
    <property type="entry name" value="Aminotrans_3"/>
</dbReference>
<dbReference type="EMBL" id="MFNF01000055">
    <property type="protein sequence ID" value="OGG99729.1"/>
    <property type="molecule type" value="Genomic_DNA"/>
</dbReference>
<dbReference type="InterPro" id="IPR015421">
    <property type="entry name" value="PyrdxlP-dep_Trfase_major"/>
</dbReference>
<dbReference type="InterPro" id="IPR049704">
    <property type="entry name" value="Aminotrans_3_PPA_site"/>
</dbReference>
<dbReference type="Gene3D" id="3.40.640.10">
    <property type="entry name" value="Type I PLP-dependent aspartate aminotransferase-like (Major domain)"/>
    <property type="match status" value="1"/>
</dbReference>
<dbReference type="AlphaFoldDB" id="A0A1F6GNN3"/>
<dbReference type="InterPro" id="IPR015422">
    <property type="entry name" value="PyrdxlP-dep_Trfase_small"/>
</dbReference>
<dbReference type="UniPathway" id="UPA00251">
    <property type="reaction ID" value="UER00317"/>
</dbReference>
<dbReference type="FunFam" id="3.40.640.10:FF:000021">
    <property type="entry name" value="Glutamate-1-semialdehyde 2,1-aminomutase"/>
    <property type="match status" value="1"/>
</dbReference>
<dbReference type="InterPro" id="IPR004639">
    <property type="entry name" value="4pyrrol_synth_GluAld_NH2Trfase"/>
</dbReference>
<evidence type="ECO:0000256" key="5">
    <source>
        <dbReference type="ARBA" id="ARBA00023235"/>
    </source>
</evidence>
<comment type="caution">
    <text evidence="8">The sequence shown here is derived from an EMBL/GenBank/DDBJ whole genome shotgun (WGS) entry which is preliminary data.</text>
</comment>
<keyword evidence="4 7" id="KW-0663">Pyridoxal phosphate</keyword>
<dbReference type="Pfam" id="PF00202">
    <property type="entry name" value="Aminotran_3"/>
    <property type="match status" value="1"/>
</dbReference>
<feature type="modified residue" description="N6-(pyridoxal phosphate)lysine" evidence="7">
    <location>
        <position position="267"/>
    </location>
</feature>
<comment type="cofactor">
    <cofactor evidence="1 7">
        <name>pyridoxal 5'-phosphate</name>
        <dbReference type="ChEBI" id="CHEBI:597326"/>
    </cofactor>
</comment>
<dbReference type="InterPro" id="IPR015424">
    <property type="entry name" value="PyrdxlP-dep_Trfase"/>
</dbReference>
<evidence type="ECO:0000313" key="8">
    <source>
        <dbReference type="EMBL" id="OGG99729.1"/>
    </source>
</evidence>
<dbReference type="GO" id="GO:0008483">
    <property type="term" value="F:transaminase activity"/>
    <property type="evidence" value="ECO:0007669"/>
    <property type="project" value="InterPro"/>
</dbReference>
<comment type="subcellular location">
    <subcellularLocation>
        <location evidence="7">Cytoplasm</location>
    </subcellularLocation>
</comment>
<comment type="pathway">
    <text evidence="2">Porphyrin-containing compound metabolism; protoporphyrin-IX biosynthesis; 5-aminolevulinate from L-glutamyl-tRNA(Glu): step 2/2.</text>
</comment>
<sequence>MMVSKSKALFAQAKTLIPGGVNSPVRAFRSVGGEPLFIDRGAGSRLWDVDGNEFIDYVGSWGPLVLGHAHPEVLAALAETMKKGLSFGAPIEMEIELARWINRLVPSMEMVRMVSSGTEATMSAIRVARGFTGRDKIIKFTGCYHGHADYLLVKAGSGATTLGAPDSPGVPEAFAALTLLCQYNNLAAVQEMVESNSGEVAAIIVEPVAGNMGVVAPGPGFLQGLRELCDKEGILLIFDEVMTGFRVSKGGAQELFHVEPDLTTLGKVIGGGMPVGAYGGRRDIMSQVSPAGNIYQAGTLSGNPMAMAAGIATLKVLDRPGFYEDLVQKTTWLKNEMQEALTKKGVPHSITSVGSMFGFYFAKEKVDSYETALKCDAALYGKYFREMLIRGIYMAPSAYEAAFMSAAHSEADLEKTALAFKESLNQIL</sequence>
<dbReference type="GO" id="GO:0006782">
    <property type="term" value="P:protoporphyrinogen IX biosynthetic process"/>
    <property type="evidence" value="ECO:0007669"/>
    <property type="project" value="UniProtKB-UniRule"/>
</dbReference>
<protein>
    <recommendedName>
        <fullName evidence="7">Glutamate-1-semialdehyde 2,1-aminomutase</fullName>
        <shortName evidence="7">GSA</shortName>
        <ecNumber evidence="7">5.4.3.8</ecNumber>
    </recommendedName>
    <alternativeName>
        <fullName evidence="7">Glutamate-1-semialdehyde aminotransferase</fullName>
        <shortName evidence="7">GSA-AT</shortName>
    </alternativeName>
</protein>
<evidence type="ECO:0000256" key="4">
    <source>
        <dbReference type="ARBA" id="ARBA00022898"/>
    </source>
</evidence>
<keyword evidence="5 7" id="KW-0413">Isomerase</keyword>
<dbReference type="PROSITE" id="PS00600">
    <property type="entry name" value="AA_TRANSFER_CLASS_3"/>
    <property type="match status" value="1"/>
</dbReference>
<evidence type="ECO:0000313" key="9">
    <source>
        <dbReference type="Proteomes" id="UP000177583"/>
    </source>
</evidence>
<evidence type="ECO:0000256" key="1">
    <source>
        <dbReference type="ARBA" id="ARBA00001933"/>
    </source>
</evidence>
<dbReference type="Gene3D" id="3.90.1150.10">
    <property type="entry name" value="Aspartate Aminotransferase, domain 1"/>
    <property type="match status" value="1"/>
</dbReference>
<accession>A0A1F6GNN3</accession>